<evidence type="ECO:0000313" key="2">
    <source>
        <dbReference type="EMBL" id="CEF66446.1"/>
    </source>
</evidence>
<dbReference type="InterPro" id="IPR036249">
    <property type="entry name" value="Thioredoxin-like_sf"/>
</dbReference>
<organism evidence="2">
    <name type="scientific">Strongyloides ratti</name>
    <name type="common">Parasitic roundworm</name>
    <dbReference type="NCBI Taxonomy" id="34506"/>
    <lineage>
        <taxon>Eukaryota</taxon>
        <taxon>Metazoa</taxon>
        <taxon>Ecdysozoa</taxon>
        <taxon>Nematoda</taxon>
        <taxon>Chromadorea</taxon>
        <taxon>Rhabditida</taxon>
        <taxon>Tylenchina</taxon>
        <taxon>Panagrolaimomorpha</taxon>
        <taxon>Strongyloidoidea</taxon>
        <taxon>Strongyloididae</taxon>
        <taxon>Strongyloides</taxon>
    </lineage>
</organism>
<comment type="similarity">
    <text evidence="1">Belongs to the glutaredoxin family.</text>
</comment>
<dbReference type="InterPro" id="IPR008554">
    <property type="entry name" value="Glutaredoxin-like"/>
</dbReference>
<keyword evidence="3" id="KW-1185">Reference proteome</keyword>
<reference evidence="4" key="2">
    <citation type="submission" date="2020-12" db="UniProtKB">
        <authorList>
            <consortium name="WormBaseParasite"/>
        </authorList>
    </citation>
    <scope>IDENTIFICATION</scope>
</reference>
<dbReference type="Proteomes" id="UP000035682">
    <property type="component" value="Unplaced"/>
</dbReference>
<dbReference type="EMBL" id="LN609529">
    <property type="protein sequence ID" value="CEF66446.1"/>
    <property type="molecule type" value="Genomic_DNA"/>
</dbReference>
<protein>
    <recommendedName>
        <fullName evidence="1">Glutaredoxin-like protein</fullName>
    </recommendedName>
</protein>
<proteinExistence type="inferred from homology"/>
<dbReference type="AlphaFoldDB" id="A0A090L9I1"/>
<dbReference type="CTD" id="36378810"/>
<sequence>MLISSEDCSLCHNFKTQLDTWNIKNGKIIDYKIVPLKSTKEIFDKYKYDQPVLLHKDTVVLKHFFKSNKIKEYLDKENN</sequence>
<dbReference type="Gene3D" id="3.40.30.10">
    <property type="entry name" value="Glutaredoxin"/>
    <property type="match status" value="1"/>
</dbReference>
<keyword evidence="1" id="KW-0813">Transport</keyword>
<evidence type="ECO:0000313" key="4">
    <source>
        <dbReference type="WBParaSite" id="SRAE_2000111400.1"/>
    </source>
</evidence>
<name>A0A090L9I1_STRRB</name>
<dbReference type="SUPFAM" id="SSF52833">
    <property type="entry name" value="Thioredoxin-like"/>
    <property type="match status" value="1"/>
</dbReference>
<dbReference type="OrthoDB" id="429967at2759"/>
<evidence type="ECO:0000313" key="5">
    <source>
        <dbReference type="WormBase" id="SRAE_2000111400"/>
    </source>
</evidence>
<reference evidence="2 3" key="1">
    <citation type="submission" date="2014-09" db="EMBL/GenBank/DDBJ databases">
        <authorList>
            <person name="Martin A.A."/>
        </authorList>
    </citation>
    <scope>NUCLEOTIDE SEQUENCE</scope>
    <source>
        <strain evidence="3">ED321</strain>
        <strain evidence="2">ED321 Heterogonic</strain>
    </source>
</reference>
<gene>
    <name evidence="2 4 5" type="ORF">SRAE_2000111400</name>
</gene>
<keyword evidence="1" id="KW-0249">Electron transport</keyword>
<dbReference type="Pfam" id="PF05768">
    <property type="entry name" value="Glrx-like"/>
    <property type="match status" value="1"/>
</dbReference>
<dbReference type="WormBase" id="SRAE_2000111400">
    <property type="protein sequence ID" value="SRP04658"/>
    <property type="gene ID" value="WBGene00261316"/>
</dbReference>
<accession>A0A090L9I1</accession>
<dbReference type="GeneID" id="36378810"/>
<dbReference type="WBParaSite" id="SRAE_2000111400.1">
    <property type="protein sequence ID" value="SRAE_2000111400.1"/>
    <property type="gene ID" value="WBGene00261316"/>
</dbReference>
<evidence type="ECO:0000256" key="1">
    <source>
        <dbReference type="RuleBase" id="RU363082"/>
    </source>
</evidence>
<evidence type="ECO:0000313" key="3">
    <source>
        <dbReference type="Proteomes" id="UP000035682"/>
    </source>
</evidence>
<dbReference type="RefSeq" id="XP_024505646.1">
    <property type="nucleotide sequence ID" value="XM_024652027.1"/>
</dbReference>